<proteinExistence type="predicted"/>
<accession>A0ACC1TDZ2</accession>
<dbReference type="Proteomes" id="UP001148662">
    <property type="component" value="Unassembled WGS sequence"/>
</dbReference>
<comment type="caution">
    <text evidence="1">The sequence shown here is derived from an EMBL/GenBank/DDBJ whole genome shotgun (WGS) entry which is preliminary data.</text>
</comment>
<keyword evidence="2" id="KW-1185">Reference proteome</keyword>
<protein>
    <submittedName>
        <fullName evidence="1">Uncharacterized protein</fullName>
    </submittedName>
</protein>
<evidence type="ECO:0000313" key="2">
    <source>
        <dbReference type="Proteomes" id="UP001148662"/>
    </source>
</evidence>
<sequence length="800" mass="88733">MYAHDATYPIPQPPHSAGIPYKGTFCLRAAIDPHQIPSPIEVIEADREKWQGTPYTTLPGNHAPLSTTDYVAIDQGNSSPKFLRVSTWNLPSSSRLAADCTLRSQAQKTPIHSRAVAAEYFCNLDANLLRLDHLQRPELNKGTVDFAVPEEYWAPHPPPRITPLYRPIIPSTETGFRKPQPMDYVFVIDVSAETIGSGFARKACESISDILYGRTFEDGSTVEPCFPSSSRVCIITYDQALHFYDLSTRLEHPEMLVVPDIDDVFVPLLDGLFVNPADFRDNILRLLASIPQRDAEVIPVNAALGSALLASMDTLVGRGGQVVVFASVLPIMGTGALTVHEDESALYDTDKESTLYAPRNEAWKEIGEQCAEQGVGVSMFLGMSRPIDIGTIGIVASLTGGELFFHPRFDFIRDGLVLDSQLRRLITRTTGYTCAMRVRCSTGLRISKQYGNFYDNTAGDMQFGTLDADKAVSVVLEHSRVLDERQYAFLQSATLYTTVSGERRVRVCNVALQVVTLAGNVFRFADLDTVVTHMLREATARLPSQKISYIQEELTEKCGSILLGYRKHCAAATAPSQLVIPEAFRALPVYTLAMMKSKPLKARNVTSDVRNYHAHKIMAMSVRNTMHHLYPRLLALHDLDDEIALPNSQTGMIELPSLMRDSYLFMAGNGVYLIDNEESQVLWIGASVSPQVLRDLLGVEDVAEVDRSMAGLPHLESRLSMQVQNILAHRYHERGRMPRFSVARQNMDGAEFEFSDMLVEDQNNAAMSYLDYLCVVHKQISTALTTGASLSGSSGIRSIW</sequence>
<reference evidence="1" key="1">
    <citation type="submission" date="2022-07" db="EMBL/GenBank/DDBJ databases">
        <title>Genome Sequence of Phlebia brevispora.</title>
        <authorList>
            <person name="Buettner E."/>
        </authorList>
    </citation>
    <scope>NUCLEOTIDE SEQUENCE</scope>
    <source>
        <strain evidence="1">MPL23</strain>
    </source>
</reference>
<name>A0ACC1TDZ2_9APHY</name>
<organism evidence="1 2">
    <name type="scientific">Phlebia brevispora</name>
    <dbReference type="NCBI Taxonomy" id="194682"/>
    <lineage>
        <taxon>Eukaryota</taxon>
        <taxon>Fungi</taxon>
        <taxon>Dikarya</taxon>
        <taxon>Basidiomycota</taxon>
        <taxon>Agaricomycotina</taxon>
        <taxon>Agaricomycetes</taxon>
        <taxon>Polyporales</taxon>
        <taxon>Meruliaceae</taxon>
        <taxon>Phlebia</taxon>
    </lineage>
</organism>
<dbReference type="EMBL" id="JANHOG010000036">
    <property type="protein sequence ID" value="KAJ3559261.1"/>
    <property type="molecule type" value="Genomic_DNA"/>
</dbReference>
<gene>
    <name evidence="1" type="ORF">NM688_g447</name>
</gene>
<evidence type="ECO:0000313" key="1">
    <source>
        <dbReference type="EMBL" id="KAJ3559261.1"/>
    </source>
</evidence>